<gene>
    <name evidence="2" type="ORF">NDU88_005551</name>
</gene>
<organism evidence="2 3">
    <name type="scientific">Pleurodeles waltl</name>
    <name type="common">Iberian ribbed newt</name>
    <dbReference type="NCBI Taxonomy" id="8319"/>
    <lineage>
        <taxon>Eukaryota</taxon>
        <taxon>Metazoa</taxon>
        <taxon>Chordata</taxon>
        <taxon>Craniata</taxon>
        <taxon>Vertebrata</taxon>
        <taxon>Euteleostomi</taxon>
        <taxon>Amphibia</taxon>
        <taxon>Batrachia</taxon>
        <taxon>Caudata</taxon>
        <taxon>Salamandroidea</taxon>
        <taxon>Salamandridae</taxon>
        <taxon>Pleurodelinae</taxon>
        <taxon>Pleurodeles</taxon>
    </lineage>
</organism>
<evidence type="ECO:0000313" key="3">
    <source>
        <dbReference type="Proteomes" id="UP001066276"/>
    </source>
</evidence>
<sequence>MVFDPSPWTPRGWTPENGERVRAGLDQFLCFPRPPTSDVASGTSVPQRCYEKLARERDAYRRCLTLTEESEAGSSGYDLNKDSGSGSSEAESLAESLSPVAGPTVRPQRQHC</sequence>
<keyword evidence="3" id="KW-1185">Reference proteome</keyword>
<protein>
    <submittedName>
        <fullName evidence="2">Uncharacterized protein</fullName>
    </submittedName>
</protein>
<proteinExistence type="predicted"/>
<evidence type="ECO:0000313" key="2">
    <source>
        <dbReference type="EMBL" id="KAJ1117351.1"/>
    </source>
</evidence>
<dbReference type="EMBL" id="JANPWB010000012">
    <property type="protein sequence ID" value="KAJ1117351.1"/>
    <property type="molecule type" value="Genomic_DNA"/>
</dbReference>
<reference evidence="2" key="1">
    <citation type="journal article" date="2022" name="bioRxiv">
        <title>Sequencing and chromosome-scale assembly of the giantPleurodeles waltlgenome.</title>
        <authorList>
            <person name="Brown T."/>
            <person name="Elewa A."/>
            <person name="Iarovenko S."/>
            <person name="Subramanian E."/>
            <person name="Araus A.J."/>
            <person name="Petzold A."/>
            <person name="Susuki M."/>
            <person name="Suzuki K.-i.T."/>
            <person name="Hayashi T."/>
            <person name="Toyoda A."/>
            <person name="Oliveira C."/>
            <person name="Osipova E."/>
            <person name="Leigh N.D."/>
            <person name="Simon A."/>
            <person name="Yun M.H."/>
        </authorList>
    </citation>
    <scope>NUCLEOTIDE SEQUENCE</scope>
    <source>
        <strain evidence="2">20211129_DDA</strain>
        <tissue evidence="2">Liver</tissue>
    </source>
</reference>
<dbReference type="AlphaFoldDB" id="A0AAV7NMT6"/>
<evidence type="ECO:0000256" key="1">
    <source>
        <dbReference type="SAM" id="MobiDB-lite"/>
    </source>
</evidence>
<name>A0AAV7NMT6_PLEWA</name>
<accession>A0AAV7NMT6</accession>
<feature type="compositionally biased region" description="Low complexity" evidence="1">
    <location>
        <begin position="83"/>
        <end position="98"/>
    </location>
</feature>
<dbReference type="Proteomes" id="UP001066276">
    <property type="component" value="Chromosome 8"/>
</dbReference>
<comment type="caution">
    <text evidence="2">The sequence shown here is derived from an EMBL/GenBank/DDBJ whole genome shotgun (WGS) entry which is preliminary data.</text>
</comment>
<feature type="region of interest" description="Disordered" evidence="1">
    <location>
        <begin position="69"/>
        <end position="112"/>
    </location>
</feature>